<dbReference type="AlphaFoldDB" id="A0AB33IR61"/>
<proteinExistence type="inferred from homology"/>
<dbReference type="PROSITE" id="PS51764">
    <property type="entry name" value="GH26"/>
    <property type="match status" value="1"/>
</dbReference>
<dbReference type="SUPFAM" id="SSF51445">
    <property type="entry name" value="(Trans)glycosidases"/>
    <property type="match status" value="1"/>
</dbReference>
<keyword evidence="2 4" id="KW-0378">Hydrolase</keyword>
<dbReference type="PRINTS" id="PR00739">
    <property type="entry name" value="GLHYDRLASE26"/>
</dbReference>
<dbReference type="InterPro" id="IPR000805">
    <property type="entry name" value="Glyco_hydro_26"/>
</dbReference>
<name>A0AB33IR61_9BACT</name>
<feature type="domain" description="GH26" evidence="6">
    <location>
        <begin position="28"/>
        <end position="327"/>
    </location>
</feature>
<dbReference type="Pfam" id="PF02156">
    <property type="entry name" value="Glyco_hydro_26"/>
    <property type="match status" value="1"/>
</dbReference>
<evidence type="ECO:0000256" key="4">
    <source>
        <dbReference type="PROSITE-ProRule" id="PRU01100"/>
    </source>
</evidence>
<dbReference type="GO" id="GO:0006080">
    <property type="term" value="P:substituted mannan metabolic process"/>
    <property type="evidence" value="ECO:0007669"/>
    <property type="project" value="InterPro"/>
</dbReference>
<protein>
    <recommendedName>
        <fullName evidence="6">GH26 domain-containing protein</fullName>
    </recommendedName>
</protein>
<keyword evidence="5" id="KW-0732">Signal</keyword>
<sequence>MKKIFVTLLVLLLCFGMSARNADKKANRDAKALLKLLEKVQRKGGSLPAMMAKYDWNHLHSDTVKMLTGKYPAINCFDFMHFNIEGKKELYRTIRPVTEWTENGKIAAMMWHWNVPLSEGVHRYAFYNKGEFKAANCLKPGTREHREFYASMDSVANIIKKLQDARIPIIFRPFHEGAGNASGTVWFWWGNGGAAVYKQLYQTLFHYFCDVKQLHNIVWAWNSNIYQNGATYDDASWYPGDEYVDIVGTENYDLKEIGRLKACYDYLKQHYSSKIIALTETNSQFKVSEMVKAGMRWTFIMPWCGEFFPKKEWWDDYFSQPNVVLGK</sequence>
<evidence type="ECO:0000259" key="6">
    <source>
        <dbReference type="PROSITE" id="PS51764"/>
    </source>
</evidence>
<feature type="signal peptide" evidence="5">
    <location>
        <begin position="1"/>
        <end position="22"/>
    </location>
</feature>
<dbReference type="InterPro" id="IPR022790">
    <property type="entry name" value="GH26_dom"/>
</dbReference>
<evidence type="ECO:0000313" key="7">
    <source>
        <dbReference type="EMBL" id="BFO70431.1"/>
    </source>
</evidence>
<dbReference type="PANTHER" id="PTHR40079">
    <property type="entry name" value="MANNAN ENDO-1,4-BETA-MANNOSIDASE E-RELATED"/>
    <property type="match status" value="1"/>
</dbReference>
<dbReference type="PANTHER" id="PTHR40079:SF4">
    <property type="entry name" value="GH26 DOMAIN-CONTAINING PROTEIN-RELATED"/>
    <property type="match status" value="1"/>
</dbReference>
<dbReference type="InterPro" id="IPR017853">
    <property type="entry name" value="GH"/>
</dbReference>
<dbReference type="GO" id="GO:0016985">
    <property type="term" value="F:mannan endo-1,4-beta-mannosidase activity"/>
    <property type="evidence" value="ECO:0007669"/>
    <property type="project" value="InterPro"/>
</dbReference>
<evidence type="ECO:0000256" key="2">
    <source>
        <dbReference type="ARBA" id="ARBA00022801"/>
    </source>
</evidence>
<feature type="chain" id="PRO_5044301052" description="GH26 domain-containing protein" evidence="5">
    <location>
        <begin position="23"/>
        <end position="327"/>
    </location>
</feature>
<keyword evidence="3 4" id="KW-0326">Glycosidase</keyword>
<evidence type="ECO:0000256" key="5">
    <source>
        <dbReference type="SAM" id="SignalP"/>
    </source>
</evidence>
<dbReference type="EMBL" id="AP035785">
    <property type="protein sequence ID" value="BFO70431.1"/>
    <property type="molecule type" value="Genomic_DNA"/>
</dbReference>
<comment type="similarity">
    <text evidence="1 4">Belongs to the glycosyl hydrolase 26 family.</text>
</comment>
<gene>
    <name evidence="7" type="ORF">GTC17253_03970</name>
</gene>
<feature type="active site" description="Proton donor" evidence="4">
    <location>
        <position position="176"/>
    </location>
</feature>
<evidence type="ECO:0000256" key="1">
    <source>
        <dbReference type="ARBA" id="ARBA00007754"/>
    </source>
</evidence>
<organism evidence="7">
    <name type="scientific">Prevotella sp. GTC17253</name>
    <dbReference type="NCBI Taxonomy" id="3236793"/>
    <lineage>
        <taxon>Bacteria</taxon>
        <taxon>Pseudomonadati</taxon>
        <taxon>Bacteroidota</taxon>
        <taxon>Bacteroidia</taxon>
        <taxon>Bacteroidales</taxon>
        <taxon>Prevotellaceae</taxon>
        <taxon>Prevotella</taxon>
    </lineage>
</organism>
<reference evidence="7" key="1">
    <citation type="submission" date="2024-07" db="EMBL/GenBank/DDBJ databases">
        <title>Complete genome sequence of Prevotella sp. YM-2024 GTC17253.</title>
        <authorList>
            <person name="Hayashi M."/>
            <person name="Muto Y."/>
            <person name="Tanaka K."/>
            <person name="Niwa H."/>
        </authorList>
    </citation>
    <scope>NUCLEOTIDE SEQUENCE</scope>
    <source>
        <strain evidence="7">GTC17253</strain>
    </source>
</reference>
<evidence type="ECO:0000256" key="3">
    <source>
        <dbReference type="ARBA" id="ARBA00023295"/>
    </source>
</evidence>
<feature type="active site" description="Nucleophile" evidence="4">
    <location>
        <position position="280"/>
    </location>
</feature>
<dbReference type="Gene3D" id="3.20.20.80">
    <property type="entry name" value="Glycosidases"/>
    <property type="match status" value="1"/>
</dbReference>
<accession>A0AB33IR61</accession>